<proteinExistence type="predicted"/>
<dbReference type="Proteomes" id="UP000283975">
    <property type="component" value="Unassembled WGS sequence"/>
</dbReference>
<reference evidence="4 5" key="1">
    <citation type="submission" date="2018-08" db="EMBL/GenBank/DDBJ databases">
        <title>A genome reference for cultivated species of the human gut microbiota.</title>
        <authorList>
            <person name="Zou Y."/>
            <person name="Xue W."/>
            <person name="Luo G."/>
        </authorList>
    </citation>
    <scope>NUCLEOTIDE SEQUENCE [LARGE SCALE GENOMIC DNA]</scope>
    <source>
        <strain evidence="2 5">AF14-18</strain>
        <strain evidence="3 4">AM35-14</strain>
    </source>
</reference>
<gene>
    <name evidence="3" type="ORF">DW839_24355</name>
    <name evidence="2" type="ORF">DWW02_12500</name>
</gene>
<dbReference type="Proteomes" id="UP000284543">
    <property type="component" value="Unassembled WGS sequence"/>
</dbReference>
<accession>A0A414AN86</accession>
<evidence type="ECO:0000313" key="3">
    <source>
        <dbReference type="EMBL" id="RHC51259.1"/>
    </source>
</evidence>
<organism evidence="3 4">
    <name type="scientific">Enterocloster bolteae</name>
    <dbReference type="NCBI Taxonomy" id="208479"/>
    <lineage>
        <taxon>Bacteria</taxon>
        <taxon>Bacillati</taxon>
        <taxon>Bacillota</taxon>
        <taxon>Clostridia</taxon>
        <taxon>Lachnospirales</taxon>
        <taxon>Lachnospiraceae</taxon>
        <taxon>Enterocloster</taxon>
    </lineage>
</organism>
<evidence type="ECO:0000313" key="5">
    <source>
        <dbReference type="Proteomes" id="UP000284543"/>
    </source>
</evidence>
<evidence type="ECO:0000259" key="1">
    <source>
        <dbReference type="Pfam" id="PF07561"/>
    </source>
</evidence>
<protein>
    <submittedName>
        <fullName evidence="3">DUF1540 domain-containing protein</fullName>
    </submittedName>
</protein>
<dbReference type="EMBL" id="QSHZ01000033">
    <property type="protein sequence ID" value="RHC51259.1"/>
    <property type="molecule type" value="Genomic_DNA"/>
</dbReference>
<name>A0A414AN86_9FIRM</name>
<dbReference type="EMBL" id="QRZM01000004">
    <property type="protein sequence ID" value="RGV76184.1"/>
    <property type="molecule type" value="Genomic_DNA"/>
</dbReference>
<dbReference type="KEGG" id="cbol:CGC65_21105"/>
<dbReference type="InterPro" id="IPR011437">
    <property type="entry name" value="DUF1540"/>
</dbReference>
<dbReference type="Pfam" id="PF07561">
    <property type="entry name" value="DUF1540"/>
    <property type="match status" value="1"/>
</dbReference>
<evidence type="ECO:0000313" key="2">
    <source>
        <dbReference type="EMBL" id="RGV76184.1"/>
    </source>
</evidence>
<feature type="domain" description="DUF1540" evidence="1">
    <location>
        <begin position="10"/>
        <end position="52"/>
    </location>
</feature>
<comment type="caution">
    <text evidence="3">The sequence shown here is derived from an EMBL/GenBank/DDBJ whole genome shotgun (WGS) entry which is preliminary data.</text>
</comment>
<dbReference type="AlphaFoldDB" id="A0A414AN86"/>
<evidence type="ECO:0000313" key="4">
    <source>
        <dbReference type="Proteomes" id="UP000283975"/>
    </source>
</evidence>
<sequence length="57" mass="6390">MKVNGKNESIKCTIKNCAYNAQSEDYCTLEAIKVGTHEMNPTKKECTDCESFVNKAQ</sequence>
<dbReference type="RefSeq" id="WP_002569709.1">
    <property type="nucleotide sequence ID" value="NZ_CABKUK010000009.1"/>
</dbReference>